<feature type="domain" description="Stress-response A/B barrel" evidence="1">
    <location>
        <begin position="3"/>
        <end position="95"/>
    </location>
</feature>
<proteinExistence type="predicted"/>
<evidence type="ECO:0000313" key="3">
    <source>
        <dbReference type="Proteomes" id="UP001331936"/>
    </source>
</evidence>
<organism evidence="2 3">
    <name type="scientific">Rhodococcus chondri</name>
    <dbReference type="NCBI Taxonomy" id="3065941"/>
    <lineage>
        <taxon>Bacteria</taxon>
        <taxon>Bacillati</taxon>
        <taxon>Actinomycetota</taxon>
        <taxon>Actinomycetes</taxon>
        <taxon>Mycobacteriales</taxon>
        <taxon>Nocardiaceae</taxon>
        <taxon>Rhodococcus</taxon>
    </lineage>
</organism>
<dbReference type="SMART" id="SM00886">
    <property type="entry name" value="Dabb"/>
    <property type="match status" value="1"/>
</dbReference>
<dbReference type="InterPro" id="IPR013097">
    <property type="entry name" value="Dabb"/>
</dbReference>
<gene>
    <name evidence="2" type="ORF">Q8814_10545</name>
</gene>
<sequence length="98" mass="10733">MSIAHVVTFTFTPTTSSETIAALSRALDTVSDFCTGIESYRHGPDLHLRPGTADYAVTAVFRDQQALTDYLNDRHHQRVNTEFAACVAAKSSVQFPVS</sequence>
<dbReference type="Pfam" id="PF07876">
    <property type="entry name" value="Dabb"/>
    <property type="match status" value="1"/>
</dbReference>
<name>A0ABU7JRU0_9NOCA</name>
<dbReference type="EMBL" id="JAUZMZ010000047">
    <property type="protein sequence ID" value="MEE2032545.1"/>
    <property type="molecule type" value="Genomic_DNA"/>
</dbReference>
<dbReference type="InterPro" id="IPR011008">
    <property type="entry name" value="Dimeric_a/b-barrel"/>
</dbReference>
<dbReference type="RefSeq" id="WP_330151961.1">
    <property type="nucleotide sequence ID" value="NZ_JAUZMZ010000047.1"/>
</dbReference>
<evidence type="ECO:0000313" key="2">
    <source>
        <dbReference type="EMBL" id="MEE2032545.1"/>
    </source>
</evidence>
<dbReference type="PROSITE" id="PS51502">
    <property type="entry name" value="S_R_A_B_BARREL"/>
    <property type="match status" value="1"/>
</dbReference>
<dbReference type="Proteomes" id="UP001331936">
    <property type="component" value="Unassembled WGS sequence"/>
</dbReference>
<dbReference type="SUPFAM" id="SSF54909">
    <property type="entry name" value="Dimeric alpha+beta barrel"/>
    <property type="match status" value="1"/>
</dbReference>
<evidence type="ECO:0000259" key="1">
    <source>
        <dbReference type="PROSITE" id="PS51502"/>
    </source>
</evidence>
<dbReference type="Gene3D" id="3.30.70.100">
    <property type="match status" value="1"/>
</dbReference>
<comment type="caution">
    <text evidence="2">The sequence shown here is derived from an EMBL/GenBank/DDBJ whole genome shotgun (WGS) entry which is preliminary data.</text>
</comment>
<keyword evidence="3" id="KW-1185">Reference proteome</keyword>
<accession>A0ABU7JRU0</accession>
<reference evidence="2 3" key="1">
    <citation type="submission" date="2023-08" db="EMBL/GenBank/DDBJ databases">
        <authorList>
            <person name="Girao M."/>
            <person name="Carvalho M.F."/>
        </authorList>
    </citation>
    <scope>NUCLEOTIDE SEQUENCE [LARGE SCALE GENOMIC DNA]</scope>
    <source>
        <strain evidence="2 3">CC-R104</strain>
    </source>
</reference>
<protein>
    <submittedName>
        <fullName evidence="2">Dabb family protein</fullName>
    </submittedName>
</protein>